<name>A0A1H0CHU1_9FIRM</name>
<feature type="domain" description="Penicillin-binding protein transpeptidase" evidence="11">
    <location>
        <begin position="340"/>
        <end position="651"/>
    </location>
</feature>
<dbReference type="Pfam" id="PF00905">
    <property type="entry name" value="Transpeptidase"/>
    <property type="match status" value="1"/>
</dbReference>
<evidence type="ECO:0000256" key="7">
    <source>
        <dbReference type="ARBA" id="ARBA00022984"/>
    </source>
</evidence>
<dbReference type="EMBL" id="FNID01000023">
    <property type="protein sequence ID" value="SDN57430.1"/>
    <property type="molecule type" value="Genomic_DNA"/>
</dbReference>
<dbReference type="AlphaFoldDB" id="A0A1H0CHU1"/>
<keyword evidence="7" id="KW-0573">Peptidoglycan synthesis</keyword>
<evidence type="ECO:0000313" key="13">
    <source>
        <dbReference type="EMBL" id="SDN57430.1"/>
    </source>
</evidence>
<dbReference type="Proteomes" id="UP000199182">
    <property type="component" value="Unassembled WGS sequence"/>
</dbReference>
<dbReference type="SUPFAM" id="SSF56601">
    <property type="entry name" value="beta-lactamase/transpeptidase-like"/>
    <property type="match status" value="1"/>
</dbReference>
<comment type="subcellular location">
    <subcellularLocation>
        <location evidence="2">Cell membrane</location>
    </subcellularLocation>
    <subcellularLocation>
        <location evidence="1">Membrane</location>
        <topology evidence="1">Single-pass membrane protein</topology>
    </subcellularLocation>
</comment>
<dbReference type="SUPFAM" id="SSF56519">
    <property type="entry name" value="Penicillin binding protein dimerisation domain"/>
    <property type="match status" value="1"/>
</dbReference>
<proteinExistence type="inferred from homology"/>
<dbReference type="STRING" id="258515.SAMN05192585_12333"/>
<evidence type="ECO:0000256" key="4">
    <source>
        <dbReference type="ARBA" id="ARBA00022475"/>
    </source>
</evidence>
<dbReference type="InterPro" id="IPR050515">
    <property type="entry name" value="Beta-lactam/transpept"/>
</dbReference>
<dbReference type="PANTHER" id="PTHR30627:SF2">
    <property type="entry name" value="PEPTIDOGLYCAN D,D-TRANSPEPTIDASE MRDA"/>
    <property type="match status" value="1"/>
</dbReference>
<dbReference type="GO" id="GO:0008360">
    <property type="term" value="P:regulation of cell shape"/>
    <property type="evidence" value="ECO:0007669"/>
    <property type="project" value="UniProtKB-KW"/>
</dbReference>
<keyword evidence="4" id="KW-1003">Cell membrane</keyword>
<evidence type="ECO:0000256" key="10">
    <source>
        <dbReference type="ARBA" id="ARBA00023316"/>
    </source>
</evidence>
<dbReference type="RefSeq" id="WP_162840390.1">
    <property type="nucleotide sequence ID" value="NZ_FNID01000023.1"/>
</dbReference>
<keyword evidence="10" id="KW-0961">Cell wall biogenesis/degradation</keyword>
<protein>
    <submittedName>
        <fullName evidence="13">Penicillin-binding protein 2</fullName>
    </submittedName>
</protein>
<evidence type="ECO:0000256" key="5">
    <source>
        <dbReference type="ARBA" id="ARBA00022692"/>
    </source>
</evidence>
<evidence type="ECO:0000256" key="1">
    <source>
        <dbReference type="ARBA" id="ARBA00004167"/>
    </source>
</evidence>
<dbReference type="GO" id="GO:0009252">
    <property type="term" value="P:peptidoglycan biosynthetic process"/>
    <property type="evidence" value="ECO:0007669"/>
    <property type="project" value="UniProtKB-KW"/>
</dbReference>
<evidence type="ECO:0000256" key="3">
    <source>
        <dbReference type="ARBA" id="ARBA00007171"/>
    </source>
</evidence>
<dbReference type="InterPro" id="IPR012338">
    <property type="entry name" value="Beta-lactam/transpept-like"/>
</dbReference>
<sequence>MKPSSTIARTLVLFLFALLIFIAYSLRLMQLQLVEGADYRDQANKHTERSVSVTAARGEIVDRNGRPLAVNRSCYNIVFDGAFMPKKLQNDIIIKLTDIFTAAGVEWNETLPLTKGAGPYDFTPDSDKAVAKLKSDLGLQTYATPQHVIDEMMSRYSISNDYTPEQQRIIMGVRYEMQRLEFSAVTPYTFATDVNMDIITKIKENSIALPGVDIQEGTVREYLSEDIAPHIIGQIGPIYAEEYADLKNKGYKLNDVVGKDGIEKAFEDQLRGKDGTNLMEFDNKGALLSTKQVEAPKPGNTVMLTMDSILQKVAQESLPRQIKHLNETAEEGKGKEANAGAVVAVDVKTGDVLAAATYPSYNINSFKKDYATLSKDGLFPLMNRAINGLYAAGSTFKPVVATAALAEGVITRSSHVTCNGVYTFFDDYQPRCLSAHGSINVITALEHSCNIFFYDTGRLTGIDTIDQYAALYGLGQKTGIEIPESIGQVASPDYCKKNNITWNAGDVLQASIGQSYTQVTPLQLAQYTATIARRGVRLESHIVKDILSYNLDQTVSETKPVVAATIEDKNNAFETVIDGMVACAKTGSASGSFGNYPIPVAAKTGTPESKQYPNSVFITFAPVDNPQIAIAVVIEKGWHGYTGAPVARDIYNAYFAEKQSTTALPKEETLLS</sequence>
<dbReference type="InterPro" id="IPR036138">
    <property type="entry name" value="PBP_dimer_sf"/>
</dbReference>
<evidence type="ECO:0000256" key="8">
    <source>
        <dbReference type="ARBA" id="ARBA00022989"/>
    </source>
</evidence>
<evidence type="ECO:0000256" key="6">
    <source>
        <dbReference type="ARBA" id="ARBA00022960"/>
    </source>
</evidence>
<dbReference type="GO" id="GO:0005886">
    <property type="term" value="C:plasma membrane"/>
    <property type="evidence" value="ECO:0007669"/>
    <property type="project" value="UniProtKB-SubCell"/>
</dbReference>
<reference evidence="13 14" key="1">
    <citation type="submission" date="2016-10" db="EMBL/GenBank/DDBJ databases">
        <authorList>
            <person name="de Groot N.N."/>
        </authorList>
    </citation>
    <scope>NUCLEOTIDE SEQUENCE [LARGE SCALE GENOMIC DNA]</scope>
    <source>
        <strain evidence="13 14">CGMCC 1.5012</strain>
    </source>
</reference>
<keyword evidence="9" id="KW-0472">Membrane</keyword>
<dbReference type="Gene3D" id="3.90.1310.10">
    <property type="entry name" value="Penicillin-binding protein 2a (Domain 2)"/>
    <property type="match status" value="1"/>
</dbReference>
<dbReference type="GO" id="GO:0008658">
    <property type="term" value="F:penicillin binding"/>
    <property type="evidence" value="ECO:0007669"/>
    <property type="project" value="InterPro"/>
</dbReference>
<organism evidence="13 14">
    <name type="scientific">Acetanaerobacterium elongatum</name>
    <dbReference type="NCBI Taxonomy" id="258515"/>
    <lineage>
        <taxon>Bacteria</taxon>
        <taxon>Bacillati</taxon>
        <taxon>Bacillota</taxon>
        <taxon>Clostridia</taxon>
        <taxon>Eubacteriales</taxon>
        <taxon>Oscillospiraceae</taxon>
        <taxon>Acetanaerobacterium</taxon>
    </lineage>
</organism>
<accession>A0A1H0CHU1</accession>
<keyword evidence="8" id="KW-1133">Transmembrane helix</keyword>
<keyword evidence="6" id="KW-0133">Cell shape</keyword>
<dbReference type="InterPro" id="IPR005311">
    <property type="entry name" value="PBP_dimer"/>
</dbReference>
<dbReference type="GO" id="GO:0071972">
    <property type="term" value="F:peptidoglycan L,D-transpeptidase activity"/>
    <property type="evidence" value="ECO:0007669"/>
    <property type="project" value="TreeGrafter"/>
</dbReference>
<dbReference type="Gene3D" id="1.10.10.1230">
    <property type="entry name" value="Penicillin-binding protein, N-terminal non-catalytic domain, head sub-domain"/>
    <property type="match status" value="1"/>
</dbReference>
<dbReference type="GO" id="GO:0071555">
    <property type="term" value="P:cell wall organization"/>
    <property type="evidence" value="ECO:0007669"/>
    <property type="project" value="UniProtKB-KW"/>
</dbReference>
<evidence type="ECO:0000256" key="9">
    <source>
        <dbReference type="ARBA" id="ARBA00023136"/>
    </source>
</evidence>
<evidence type="ECO:0000256" key="2">
    <source>
        <dbReference type="ARBA" id="ARBA00004236"/>
    </source>
</evidence>
<evidence type="ECO:0000313" key="14">
    <source>
        <dbReference type="Proteomes" id="UP000199182"/>
    </source>
</evidence>
<keyword evidence="5" id="KW-0812">Transmembrane</keyword>
<evidence type="ECO:0000259" key="11">
    <source>
        <dbReference type="Pfam" id="PF00905"/>
    </source>
</evidence>
<dbReference type="Gene3D" id="3.40.710.10">
    <property type="entry name" value="DD-peptidase/beta-lactamase superfamily"/>
    <property type="match status" value="1"/>
</dbReference>
<feature type="domain" description="Penicillin-binding protein dimerisation" evidence="12">
    <location>
        <begin position="53"/>
        <end position="291"/>
    </location>
</feature>
<dbReference type="Pfam" id="PF03717">
    <property type="entry name" value="PBP_dimer"/>
    <property type="match status" value="1"/>
</dbReference>
<evidence type="ECO:0000259" key="12">
    <source>
        <dbReference type="Pfam" id="PF03717"/>
    </source>
</evidence>
<gene>
    <name evidence="13" type="ORF">SAMN05192585_12333</name>
</gene>
<dbReference type="InterPro" id="IPR001460">
    <property type="entry name" value="PCN-bd_Tpept"/>
</dbReference>
<comment type="similarity">
    <text evidence="3">Belongs to the transpeptidase family.</text>
</comment>
<keyword evidence="14" id="KW-1185">Reference proteome</keyword>
<dbReference type="PANTHER" id="PTHR30627">
    <property type="entry name" value="PEPTIDOGLYCAN D,D-TRANSPEPTIDASE"/>
    <property type="match status" value="1"/>
</dbReference>